<dbReference type="Gene3D" id="3.40.50.1240">
    <property type="entry name" value="Phosphoglycerate mutase-like"/>
    <property type="match status" value="1"/>
</dbReference>
<protein>
    <submittedName>
        <fullName evidence="1">Bifunctional RNase H/acid phosphatase</fullName>
    </submittedName>
</protein>
<evidence type="ECO:0000313" key="1">
    <source>
        <dbReference type="EMBL" id="SJM70669.1"/>
    </source>
</evidence>
<dbReference type="Pfam" id="PF00300">
    <property type="entry name" value="His_Phos_1"/>
    <property type="match status" value="1"/>
</dbReference>
<name>A0A1R4GR49_9GAMM</name>
<accession>A0A1R4GR49</accession>
<dbReference type="RefSeq" id="WP_077450833.1">
    <property type="nucleotide sequence ID" value="NZ_FUGE01000114.1"/>
</dbReference>
<dbReference type="InterPro" id="IPR029033">
    <property type="entry name" value="His_PPase_superfam"/>
</dbReference>
<dbReference type="SMART" id="SM00855">
    <property type="entry name" value="PGAM"/>
    <property type="match status" value="1"/>
</dbReference>
<dbReference type="AlphaFoldDB" id="A0A1R4GR49"/>
<gene>
    <name evidence="1" type="ORF">A1232T_01037</name>
</gene>
<dbReference type="Proteomes" id="UP000188357">
    <property type="component" value="Unassembled WGS sequence"/>
</dbReference>
<dbReference type="EMBL" id="FUGE01000114">
    <property type="protein sequence ID" value="SJM70669.1"/>
    <property type="molecule type" value="Genomic_DNA"/>
</dbReference>
<sequence>MDLYIWRHPKPEQVEGLCFGQSEVSVDRRKLKRLAHQIQRFVRVNQLPKQIWVSPLQRSKQVGEYLVAQGFECYVDEQLLETHFGVWEGNPWSEISKEEIDSWCDNFADFAPTGGESLRHLFQRVAAWIEQQKQREAQATLNTGNKLEEKRKAYDNPKTVLLVGHAGWINTAKLIHQGQSVPIKAIHWPRPVRHGQLTHLKF</sequence>
<evidence type="ECO:0000313" key="2">
    <source>
        <dbReference type="Proteomes" id="UP000188357"/>
    </source>
</evidence>
<proteinExistence type="predicted"/>
<dbReference type="SUPFAM" id="SSF53254">
    <property type="entry name" value="Phosphoglycerate mutase-like"/>
    <property type="match status" value="1"/>
</dbReference>
<dbReference type="STRING" id="1945521.A1232T_01037"/>
<reference evidence="1 2" key="1">
    <citation type="submission" date="2017-02" db="EMBL/GenBank/DDBJ databases">
        <authorList>
            <person name="Peterson S.W."/>
        </authorList>
    </citation>
    <scope>NUCLEOTIDE SEQUENCE [LARGE SCALE GENOMIC DNA]</scope>
    <source>
        <strain evidence="1">Psychrobacter_piechaudii</strain>
    </source>
</reference>
<keyword evidence="2" id="KW-1185">Reference proteome</keyword>
<dbReference type="OrthoDB" id="9783269at2"/>
<dbReference type="InterPro" id="IPR013078">
    <property type="entry name" value="His_Pase_superF_clade-1"/>
</dbReference>
<organism evidence="1 2">
    <name type="scientific">Psychrobacter piechaudii</name>
    <dbReference type="NCBI Taxonomy" id="1945521"/>
    <lineage>
        <taxon>Bacteria</taxon>
        <taxon>Pseudomonadati</taxon>
        <taxon>Pseudomonadota</taxon>
        <taxon>Gammaproteobacteria</taxon>
        <taxon>Moraxellales</taxon>
        <taxon>Moraxellaceae</taxon>
        <taxon>Psychrobacter</taxon>
    </lineage>
</organism>